<keyword evidence="2" id="KW-0238">DNA-binding</keyword>
<name>A0A1L7CX38_9CORY</name>
<keyword evidence="1" id="KW-0203">Cytokinin biosynthesis</keyword>
<dbReference type="OrthoDB" id="9801098at2"/>
<accession>A0A1L7CX38</accession>
<comment type="catalytic activity">
    <reaction evidence="1">
        <text>9-ribosyl-trans-zeatin 5'-phosphate + H2O = trans-zeatin + D-ribose 5-phosphate</text>
        <dbReference type="Rhea" id="RHEA:48564"/>
        <dbReference type="ChEBI" id="CHEBI:15377"/>
        <dbReference type="ChEBI" id="CHEBI:16522"/>
        <dbReference type="ChEBI" id="CHEBI:78346"/>
        <dbReference type="ChEBI" id="CHEBI:87947"/>
        <dbReference type="EC" id="3.2.2.n1"/>
    </reaction>
</comment>
<reference evidence="2 3" key="1">
    <citation type="submission" date="2014-08" db="EMBL/GenBank/DDBJ databases">
        <title>Complete genome sequence of Corynebacterium sphenisci CECT 5990(T) (=DSM 44792(T)), isolated from healthy wild penguins.</title>
        <authorList>
            <person name="Ruckert C."/>
            <person name="Albersmeier A."/>
            <person name="Winkler A."/>
            <person name="Kalinowski J."/>
        </authorList>
    </citation>
    <scope>NUCLEOTIDE SEQUENCE [LARGE SCALE GENOMIC DNA]</scope>
    <source>
        <strain evidence="2 3">DSM 44792</strain>
    </source>
</reference>
<dbReference type="FunFam" id="3.40.50.450:FF:000011">
    <property type="entry name" value="TIGR00730 family Rossman fold protein"/>
    <property type="match status" value="1"/>
</dbReference>
<sequence>MAPDRTPTPERRRRLRGPLMVRDDGAVDHGRSTTDQRLLDTQPDADWLHTDTWRVLRIQSEFVDGFGALAEIPKAVTVFGSARIAEGHPWYRLGAEMGAAIARAGYACMTGGGPGLMEAPNRGAWDAEGLSIGLGIELPHEQHLNDWCDLGMNFRYFFVRKTMFLKYSQAFVCLPGGLGTLDELFEALCMVQTGKITRFPIVLLGSEFWGGLVDWMRDRLVAEGTISPEDMDLIFVTDSVPEAMAHIVEAHSDRVAAVREAAHCRECNAPGAADARAAGPGRGSR</sequence>
<evidence type="ECO:0000313" key="3">
    <source>
        <dbReference type="Proteomes" id="UP000185469"/>
    </source>
</evidence>
<dbReference type="PANTHER" id="PTHR43393:SF2">
    <property type="entry name" value="CYTOKININ RIBOSIDE 5'-MONOPHOSPHATE PHOSPHORIBOHYDROLASE"/>
    <property type="match status" value="1"/>
</dbReference>
<protein>
    <recommendedName>
        <fullName evidence="1">Cytokinin riboside 5'-monophosphate phosphoribohydrolase</fullName>
        <ecNumber evidence="1">3.2.2.n1</ecNumber>
    </recommendedName>
</protein>
<dbReference type="InterPro" id="IPR031100">
    <property type="entry name" value="LOG_fam"/>
</dbReference>
<dbReference type="GO" id="GO:0003677">
    <property type="term" value="F:DNA binding"/>
    <property type="evidence" value="ECO:0007669"/>
    <property type="project" value="UniProtKB-KW"/>
</dbReference>
<dbReference type="GO" id="GO:0005829">
    <property type="term" value="C:cytosol"/>
    <property type="evidence" value="ECO:0007669"/>
    <property type="project" value="TreeGrafter"/>
</dbReference>
<keyword evidence="1" id="KW-0378">Hydrolase</keyword>
<dbReference type="Proteomes" id="UP000185469">
    <property type="component" value="Chromosome"/>
</dbReference>
<dbReference type="InterPro" id="IPR052341">
    <property type="entry name" value="LOG_family_nucleotidases"/>
</dbReference>
<organism evidence="2 3">
    <name type="scientific">Corynebacterium sphenisci DSM 44792</name>
    <dbReference type="NCBI Taxonomy" id="1437874"/>
    <lineage>
        <taxon>Bacteria</taxon>
        <taxon>Bacillati</taxon>
        <taxon>Actinomycetota</taxon>
        <taxon>Actinomycetes</taxon>
        <taxon>Mycobacteriales</taxon>
        <taxon>Corynebacteriaceae</taxon>
        <taxon>Corynebacterium</taxon>
    </lineage>
</organism>
<dbReference type="AlphaFoldDB" id="A0A1L7CX38"/>
<dbReference type="GO" id="GO:0102682">
    <property type="term" value="F:cytokinin riboside 5'-monophosphate phosphoribohydrolase activity"/>
    <property type="evidence" value="ECO:0007669"/>
    <property type="project" value="RHEA"/>
</dbReference>
<proteinExistence type="inferred from homology"/>
<dbReference type="NCBIfam" id="TIGR00730">
    <property type="entry name" value="Rossman fold protein, TIGR00730 family"/>
    <property type="match status" value="1"/>
</dbReference>
<dbReference type="STRING" id="1437874.CSPHI_03945"/>
<dbReference type="KEGG" id="csph:CSPHI_03945"/>
<gene>
    <name evidence="2" type="ORF">CSPHI_03945</name>
</gene>
<keyword evidence="3" id="KW-1185">Reference proteome</keyword>
<dbReference type="EMBL" id="CP009248">
    <property type="protein sequence ID" value="APT90352.1"/>
    <property type="molecule type" value="Genomic_DNA"/>
</dbReference>
<evidence type="ECO:0000256" key="1">
    <source>
        <dbReference type="RuleBase" id="RU363015"/>
    </source>
</evidence>
<dbReference type="InterPro" id="IPR005269">
    <property type="entry name" value="LOG"/>
</dbReference>
<dbReference type="EC" id="3.2.2.n1" evidence="1"/>
<evidence type="ECO:0000313" key="2">
    <source>
        <dbReference type="EMBL" id="APT90352.1"/>
    </source>
</evidence>
<dbReference type="SUPFAM" id="SSF102405">
    <property type="entry name" value="MCP/YpsA-like"/>
    <property type="match status" value="1"/>
</dbReference>
<dbReference type="PANTHER" id="PTHR43393">
    <property type="entry name" value="CYTOKININ RIBOSIDE 5'-MONOPHOSPHATE PHOSPHORIBOHYDROLASE"/>
    <property type="match status" value="1"/>
</dbReference>
<dbReference type="Pfam" id="PF03641">
    <property type="entry name" value="Lysine_decarbox"/>
    <property type="match status" value="1"/>
</dbReference>
<dbReference type="Gene3D" id="3.40.50.450">
    <property type="match status" value="1"/>
</dbReference>
<dbReference type="RefSeq" id="WP_075691585.1">
    <property type="nucleotide sequence ID" value="NZ_CP009248.1"/>
</dbReference>
<comment type="similarity">
    <text evidence="1">Belongs to the LOG family.</text>
</comment>
<dbReference type="GO" id="GO:0009691">
    <property type="term" value="P:cytokinin biosynthetic process"/>
    <property type="evidence" value="ECO:0007669"/>
    <property type="project" value="UniProtKB-UniRule"/>
</dbReference>
<comment type="catalytic activity">
    <reaction evidence="1">
        <text>N(6)-(dimethylallyl)adenosine 5'-phosphate + H2O = N(6)-dimethylallyladenine + D-ribose 5-phosphate</text>
        <dbReference type="Rhea" id="RHEA:48560"/>
        <dbReference type="ChEBI" id="CHEBI:15377"/>
        <dbReference type="ChEBI" id="CHEBI:17660"/>
        <dbReference type="ChEBI" id="CHEBI:57526"/>
        <dbReference type="ChEBI" id="CHEBI:78346"/>
        <dbReference type="EC" id="3.2.2.n1"/>
    </reaction>
</comment>